<dbReference type="Pfam" id="PF01566">
    <property type="entry name" value="Nramp"/>
    <property type="match status" value="1"/>
</dbReference>
<evidence type="ECO:0000313" key="7">
    <source>
        <dbReference type="Proteomes" id="UP000004750"/>
    </source>
</evidence>
<dbReference type="HOGENOM" id="CLU_640842_0_0_6"/>
<dbReference type="EMBL" id="AGCM01000012">
    <property type="protein sequence ID" value="EHM56007.1"/>
    <property type="molecule type" value="Genomic_DNA"/>
</dbReference>
<dbReference type="GO" id="GO:0016020">
    <property type="term" value="C:membrane"/>
    <property type="evidence" value="ECO:0007669"/>
    <property type="project" value="UniProtKB-SubCell"/>
</dbReference>
<reference evidence="6 7" key="1">
    <citation type="submission" date="2011-08" db="EMBL/GenBank/DDBJ databases">
        <authorList>
            <person name="Weinstock G."/>
            <person name="Sodergren E."/>
            <person name="Clifton S."/>
            <person name="Fulton L."/>
            <person name="Fulton B."/>
            <person name="Courtney L."/>
            <person name="Fronick C."/>
            <person name="Harrison M."/>
            <person name="Strong C."/>
            <person name="Farmer C."/>
            <person name="Delahaunty K."/>
            <person name="Markovic C."/>
            <person name="Hall O."/>
            <person name="Minx P."/>
            <person name="Tomlinson C."/>
            <person name="Mitreva M."/>
            <person name="Hou S."/>
            <person name="Chen J."/>
            <person name="Wollam A."/>
            <person name="Pepin K.H."/>
            <person name="Johnson M."/>
            <person name="Bhonagiri V."/>
            <person name="Zhang X."/>
            <person name="Suruliraj S."/>
            <person name="Warren W."/>
            <person name="Chinwalla A."/>
            <person name="Mardis E.R."/>
            <person name="Wilson R.K."/>
        </authorList>
    </citation>
    <scope>NUCLEOTIDE SEQUENCE [LARGE SCALE GENOMIC DNA]</scope>
    <source>
        <strain evidence="6 7">F0432</strain>
    </source>
</reference>
<dbReference type="AlphaFoldDB" id="G9ZBR3"/>
<feature type="transmembrane region" description="Helical" evidence="5">
    <location>
        <begin position="169"/>
        <end position="193"/>
    </location>
</feature>
<feature type="transmembrane region" description="Helical" evidence="5">
    <location>
        <begin position="214"/>
        <end position="235"/>
    </location>
</feature>
<sequence>MASAAIGGSHLVASTQAGARFGWQLALIIVLTNLFKYPFFRFSAHYTLDSGKSLIEGYAEKSRAYLWVFLVMCFLSSTISAAAVALLTAVIVKTALPGLPLSVNMWSVLLIASCVFILFMGRYKALDTLSKIIVVSLSITTVIAAGIAASKGMQMQVDFVEPSPWTLAALPFIIALMGWMPAPIEISAINSLWLTAKQRHNPANYRDGMFDFNVGFITSAVLALFFLALGAFVQYGNGEAVQMGGGKYVGQLINMYAVTIGDWSRPLVAFIAFACMYGTTITVIDGYPRAIAEAARLVRGKPFFRTRELFAWILWVSISAVALILWFQGALGELLRFAMITAFLAAPVFAWLNYGLVRQDKKHRLSASMNVLALVGLVYLIGFALLFILNETGVLA</sequence>
<feature type="transmembrane region" description="Helical" evidence="5">
    <location>
        <begin position="132"/>
        <end position="149"/>
    </location>
</feature>
<feature type="transmembrane region" description="Helical" evidence="5">
    <location>
        <begin position="103"/>
        <end position="120"/>
    </location>
</feature>
<feature type="transmembrane region" description="Helical" evidence="5">
    <location>
        <begin position="64"/>
        <end position="91"/>
    </location>
</feature>
<dbReference type="PATRIC" id="fig|797473.3.peg.161"/>
<feature type="transmembrane region" description="Helical" evidence="5">
    <location>
        <begin position="267"/>
        <end position="288"/>
    </location>
</feature>
<gene>
    <name evidence="6" type="ORF">HMPREF9080_00190</name>
</gene>
<dbReference type="InterPro" id="IPR001046">
    <property type="entry name" value="NRAMP_fam"/>
</dbReference>
<keyword evidence="4 5" id="KW-0472">Membrane</keyword>
<organism evidence="6 7">
    <name type="scientific">Cardiobacterium valvarum F0432</name>
    <dbReference type="NCBI Taxonomy" id="797473"/>
    <lineage>
        <taxon>Bacteria</taxon>
        <taxon>Pseudomonadati</taxon>
        <taxon>Pseudomonadota</taxon>
        <taxon>Gammaproteobacteria</taxon>
        <taxon>Cardiobacteriales</taxon>
        <taxon>Cardiobacteriaceae</taxon>
        <taxon>Cardiobacterium</taxon>
    </lineage>
</organism>
<comment type="caution">
    <text evidence="6">The sequence shown here is derived from an EMBL/GenBank/DDBJ whole genome shotgun (WGS) entry which is preliminary data.</text>
</comment>
<feature type="transmembrane region" description="Helical" evidence="5">
    <location>
        <begin position="21"/>
        <end position="43"/>
    </location>
</feature>
<evidence type="ECO:0000256" key="5">
    <source>
        <dbReference type="SAM" id="Phobius"/>
    </source>
</evidence>
<dbReference type="STRING" id="797473.HMPREF9080_00190"/>
<evidence type="ECO:0000313" key="6">
    <source>
        <dbReference type="EMBL" id="EHM56007.1"/>
    </source>
</evidence>
<evidence type="ECO:0000256" key="3">
    <source>
        <dbReference type="ARBA" id="ARBA00022989"/>
    </source>
</evidence>
<comment type="subcellular location">
    <subcellularLocation>
        <location evidence="1">Membrane</location>
        <topology evidence="1">Multi-pass membrane protein</topology>
    </subcellularLocation>
</comment>
<dbReference type="Proteomes" id="UP000004750">
    <property type="component" value="Unassembled WGS sequence"/>
</dbReference>
<feature type="transmembrane region" description="Helical" evidence="5">
    <location>
        <begin position="369"/>
        <end position="389"/>
    </location>
</feature>
<dbReference type="GO" id="GO:0046873">
    <property type="term" value="F:metal ion transmembrane transporter activity"/>
    <property type="evidence" value="ECO:0007669"/>
    <property type="project" value="InterPro"/>
</dbReference>
<keyword evidence="2 5" id="KW-0812">Transmembrane</keyword>
<feature type="transmembrane region" description="Helical" evidence="5">
    <location>
        <begin position="334"/>
        <end position="357"/>
    </location>
</feature>
<evidence type="ECO:0008006" key="8">
    <source>
        <dbReference type="Google" id="ProtNLM"/>
    </source>
</evidence>
<protein>
    <recommendedName>
        <fullName evidence="8">Divalent metal cation transporter</fullName>
    </recommendedName>
</protein>
<proteinExistence type="predicted"/>
<name>G9ZBR3_9GAMM</name>
<feature type="transmembrane region" description="Helical" evidence="5">
    <location>
        <begin position="309"/>
        <end position="328"/>
    </location>
</feature>
<evidence type="ECO:0000256" key="4">
    <source>
        <dbReference type="ARBA" id="ARBA00023136"/>
    </source>
</evidence>
<keyword evidence="3 5" id="KW-1133">Transmembrane helix</keyword>
<evidence type="ECO:0000256" key="2">
    <source>
        <dbReference type="ARBA" id="ARBA00022692"/>
    </source>
</evidence>
<accession>G9ZBR3</accession>
<evidence type="ECO:0000256" key="1">
    <source>
        <dbReference type="ARBA" id="ARBA00004141"/>
    </source>
</evidence>